<dbReference type="Pfam" id="PF19568">
    <property type="entry name" value="Spore_III_AA"/>
    <property type="match status" value="1"/>
</dbReference>
<dbReference type="SUPFAM" id="SSF52540">
    <property type="entry name" value="P-loop containing nucleoside triphosphate hydrolases"/>
    <property type="match status" value="1"/>
</dbReference>
<dbReference type="Pfam" id="PF25516">
    <property type="entry name" value="PTPase"/>
    <property type="match status" value="1"/>
</dbReference>
<gene>
    <name evidence="4" type="ORF">AUK40_05470</name>
</gene>
<dbReference type="InterPro" id="IPR058670">
    <property type="entry name" value="PTPase_dom"/>
</dbReference>
<organism evidence="4 5">
    <name type="scientific">Candidatus Wirthbacteria bacterium CG2_30_54_11</name>
    <dbReference type="NCBI Taxonomy" id="1817892"/>
    <lineage>
        <taxon>Bacteria</taxon>
        <taxon>Candidatus Wirthbacteria</taxon>
    </lineage>
</organism>
<dbReference type="InterPro" id="IPR027417">
    <property type="entry name" value="P-loop_NTPase"/>
</dbReference>
<sequence length="439" mass="48264">MPKSTASADLKLFVAILPLRIRTALQKIKGHDQLVEVILDLGRTPTIRCDGRETALGKTVVSPADISHVTTHLGEFGGDNRAGIERTLHRISALRNRSGQVIGLTCRVGRAVFGTAEIIRDLIESGQSILILGRPGVGKTTILRETARILSDDLHKRVVIVDTSNEIAGDGDIPHPAIGSARRMQVTHPREQHHIMIEAVENHMPQVIVIDEIGTTDEAEAARTIAERGVQLIATAHGNTLENLIQNPTLNDLVGGIQSVTLGDEEAKRRGTQKSVLERKAPPTFDIVIEILDRDDLLIHPEVAAAVDLLLRGTEPAREKRLRKADGTVVRESYTPLIAPRDDHDLWSKGVPAPEPHLYTIYPLGVSRKHIEAIGQRLGLNIRIAPRIQDADMVFAQKKFYRNRGPSIRLAESEGIPLYVIRDNTPELIESCLLGLMES</sequence>
<name>A0A1J5IXM1_9BACT</name>
<keyword evidence="2" id="KW-0067">ATP-binding</keyword>
<comment type="caution">
    <text evidence="4">The sequence shown here is derived from an EMBL/GenBank/DDBJ whole genome shotgun (WGS) entry which is preliminary data.</text>
</comment>
<evidence type="ECO:0000313" key="4">
    <source>
        <dbReference type="EMBL" id="OIP96008.1"/>
    </source>
</evidence>
<dbReference type="Gene3D" id="3.40.50.300">
    <property type="entry name" value="P-loop containing nucleotide triphosphate hydrolases"/>
    <property type="match status" value="1"/>
</dbReference>
<dbReference type="PANTHER" id="PTHR20953:SF3">
    <property type="entry name" value="P-LOOP CONTAINING NUCLEOSIDE TRIPHOSPHATE HYDROLASES SUPERFAMILY PROTEIN"/>
    <property type="match status" value="1"/>
</dbReference>
<keyword evidence="1" id="KW-0547">Nucleotide-binding</keyword>
<protein>
    <recommendedName>
        <fullName evidence="3">AAA+ ATPase domain-containing protein</fullName>
    </recommendedName>
</protein>
<dbReference type="InterPro" id="IPR045735">
    <property type="entry name" value="Spore_III_AA_AAA+_ATPase"/>
</dbReference>
<dbReference type="SMART" id="SM00382">
    <property type="entry name" value="AAA"/>
    <property type="match status" value="1"/>
</dbReference>
<evidence type="ECO:0000256" key="1">
    <source>
        <dbReference type="ARBA" id="ARBA00022741"/>
    </source>
</evidence>
<dbReference type="AlphaFoldDB" id="A0A1J5IXM1"/>
<dbReference type="STRING" id="1817892.AUK40_05470"/>
<dbReference type="CDD" id="cd00009">
    <property type="entry name" value="AAA"/>
    <property type="match status" value="1"/>
</dbReference>
<evidence type="ECO:0000259" key="3">
    <source>
        <dbReference type="SMART" id="SM00382"/>
    </source>
</evidence>
<evidence type="ECO:0000256" key="2">
    <source>
        <dbReference type="ARBA" id="ARBA00022840"/>
    </source>
</evidence>
<dbReference type="GO" id="GO:0005524">
    <property type="term" value="F:ATP binding"/>
    <property type="evidence" value="ECO:0007669"/>
    <property type="project" value="UniProtKB-KW"/>
</dbReference>
<dbReference type="EMBL" id="MNZT01000096">
    <property type="protein sequence ID" value="OIP96008.1"/>
    <property type="molecule type" value="Genomic_DNA"/>
</dbReference>
<reference evidence="4" key="1">
    <citation type="journal article" date="2016" name="Environ. Microbiol.">
        <title>Genomic resolution of a cold subsurface aquifer community provides metabolic insights for novel microbes adapted to high CO concentrations.</title>
        <authorList>
            <person name="Probst A.J."/>
            <person name="Castelle C.J."/>
            <person name="Singh A."/>
            <person name="Brown C.T."/>
            <person name="Anantharaman K."/>
            <person name="Sharon I."/>
            <person name="Hug L.A."/>
            <person name="Burstein D."/>
            <person name="Emerson J.B."/>
            <person name="Thomas B.C."/>
            <person name="Banfield J.F."/>
        </authorList>
    </citation>
    <scope>NUCLEOTIDE SEQUENCE [LARGE SCALE GENOMIC DNA]</scope>
    <source>
        <strain evidence="4">CG2_30_54_11</strain>
    </source>
</reference>
<accession>A0A1J5IXM1</accession>
<feature type="domain" description="AAA+ ATPase" evidence="3">
    <location>
        <begin position="125"/>
        <end position="281"/>
    </location>
</feature>
<dbReference type="PANTHER" id="PTHR20953">
    <property type="entry name" value="KINASE-RELATED"/>
    <property type="match status" value="1"/>
</dbReference>
<dbReference type="Proteomes" id="UP000183245">
    <property type="component" value="Unassembled WGS sequence"/>
</dbReference>
<dbReference type="InterPro" id="IPR003593">
    <property type="entry name" value="AAA+_ATPase"/>
</dbReference>
<proteinExistence type="predicted"/>
<evidence type="ECO:0000313" key="5">
    <source>
        <dbReference type="Proteomes" id="UP000183245"/>
    </source>
</evidence>